<evidence type="ECO:0000256" key="6">
    <source>
        <dbReference type="RuleBase" id="RU366058"/>
    </source>
</evidence>
<reference evidence="8 9" key="1">
    <citation type="submission" date="2018-11" db="EMBL/GenBank/DDBJ databases">
        <title>Genomic Encyclopedia of Type Strains, Phase IV (KMG-IV): sequencing the most valuable type-strain genomes for metagenomic binning, comparative biology and taxonomic classification.</title>
        <authorList>
            <person name="Goeker M."/>
        </authorList>
    </citation>
    <scope>NUCLEOTIDE SEQUENCE [LARGE SCALE GENOMIC DNA]</scope>
    <source>
        <strain evidence="8 9">DSM 29158</strain>
    </source>
</reference>
<evidence type="ECO:0000313" key="9">
    <source>
        <dbReference type="Proteomes" id="UP000277108"/>
    </source>
</evidence>
<evidence type="ECO:0000256" key="4">
    <source>
        <dbReference type="ARBA" id="ARBA00022989"/>
    </source>
</evidence>
<accession>A0A3N5CEQ6</accession>
<dbReference type="InterPro" id="IPR032816">
    <property type="entry name" value="VTT_dom"/>
</dbReference>
<dbReference type="AlphaFoldDB" id="A0A3N5CEQ6"/>
<comment type="similarity">
    <text evidence="6">Belongs to the TVP38/TMEM64 family.</text>
</comment>
<comment type="caution">
    <text evidence="8">The sequence shown here is derived from an EMBL/GenBank/DDBJ whole genome shotgun (WGS) entry which is preliminary data.</text>
</comment>
<dbReference type="PANTHER" id="PTHR12677">
    <property type="entry name" value="GOLGI APPARATUS MEMBRANE PROTEIN TVP38-RELATED"/>
    <property type="match status" value="1"/>
</dbReference>
<dbReference type="OrthoDB" id="1651121at2"/>
<evidence type="ECO:0000259" key="7">
    <source>
        <dbReference type="Pfam" id="PF09335"/>
    </source>
</evidence>
<feature type="transmembrane region" description="Helical" evidence="6">
    <location>
        <begin position="113"/>
        <end position="136"/>
    </location>
</feature>
<dbReference type="GO" id="GO:0005886">
    <property type="term" value="C:plasma membrane"/>
    <property type="evidence" value="ECO:0007669"/>
    <property type="project" value="UniProtKB-SubCell"/>
</dbReference>
<organism evidence="8 9">
    <name type="scientific">Abyssicoccus albus</name>
    <dbReference type="NCBI Taxonomy" id="1817405"/>
    <lineage>
        <taxon>Bacteria</taxon>
        <taxon>Bacillati</taxon>
        <taxon>Bacillota</taxon>
        <taxon>Bacilli</taxon>
        <taxon>Bacillales</taxon>
        <taxon>Abyssicoccaceae</taxon>
    </lineage>
</organism>
<sequence>MFDQLNNLLQNLSEENIKALMEQISPFDFILAFLLPFIESFLPFLPLFMFAVVNVNAFGVVLGFILTYTGTVSGCFAVFALINQFQQHRWVKRFLKIDNIQRFIDWVDHKGSIIIFIMLCIPFTPSSFINVIAAMSNITYKQYLFILIVSKFVMIFIMSFVGHDIASFFEKPIKSITTIILLVVLYIVAKFLEKKMHKQSSPQ</sequence>
<comment type="subcellular location">
    <subcellularLocation>
        <location evidence="1 6">Cell membrane</location>
        <topology evidence="1 6">Multi-pass membrane protein</topology>
    </subcellularLocation>
</comment>
<evidence type="ECO:0000256" key="3">
    <source>
        <dbReference type="ARBA" id="ARBA00022692"/>
    </source>
</evidence>
<feature type="domain" description="VTT" evidence="7">
    <location>
        <begin position="46"/>
        <end position="163"/>
    </location>
</feature>
<proteinExistence type="inferred from homology"/>
<dbReference type="PANTHER" id="PTHR12677:SF55">
    <property type="entry name" value="UNDECAPRENYL PHOSPHATE TRANSPORTER SAOUHSC_00901-RELATED"/>
    <property type="match status" value="1"/>
</dbReference>
<dbReference type="Proteomes" id="UP000277108">
    <property type="component" value="Unassembled WGS sequence"/>
</dbReference>
<dbReference type="InterPro" id="IPR015414">
    <property type="entry name" value="TMEM64"/>
</dbReference>
<keyword evidence="4 6" id="KW-1133">Transmembrane helix</keyword>
<evidence type="ECO:0000256" key="1">
    <source>
        <dbReference type="ARBA" id="ARBA00004651"/>
    </source>
</evidence>
<gene>
    <name evidence="8" type="ORF">EDD62_0206</name>
</gene>
<evidence type="ECO:0000256" key="2">
    <source>
        <dbReference type="ARBA" id="ARBA00022475"/>
    </source>
</evidence>
<dbReference type="RefSeq" id="WP_123807195.1">
    <property type="nucleotide sequence ID" value="NZ_RKRK01000002.1"/>
</dbReference>
<keyword evidence="5 6" id="KW-0472">Membrane</keyword>
<keyword evidence="2 6" id="KW-1003">Cell membrane</keyword>
<evidence type="ECO:0000313" key="8">
    <source>
        <dbReference type="EMBL" id="RPF57585.1"/>
    </source>
</evidence>
<keyword evidence="3 6" id="KW-0812">Transmembrane</keyword>
<feature type="transmembrane region" description="Helical" evidence="6">
    <location>
        <begin position="29"/>
        <end position="53"/>
    </location>
</feature>
<evidence type="ECO:0000256" key="5">
    <source>
        <dbReference type="ARBA" id="ARBA00023136"/>
    </source>
</evidence>
<feature type="transmembrane region" description="Helical" evidence="6">
    <location>
        <begin position="173"/>
        <end position="192"/>
    </location>
</feature>
<feature type="transmembrane region" description="Helical" evidence="6">
    <location>
        <begin position="60"/>
        <end position="82"/>
    </location>
</feature>
<keyword evidence="9" id="KW-1185">Reference proteome</keyword>
<dbReference type="Pfam" id="PF09335">
    <property type="entry name" value="VTT_dom"/>
    <property type="match status" value="1"/>
</dbReference>
<name>A0A3N5CEQ6_9BACL</name>
<feature type="transmembrane region" description="Helical" evidence="6">
    <location>
        <begin position="143"/>
        <end position="161"/>
    </location>
</feature>
<protein>
    <recommendedName>
        <fullName evidence="6">TVP38/TMEM64 family membrane protein</fullName>
    </recommendedName>
</protein>
<dbReference type="EMBL" id="RKRK01000002">
    <property type="protein sequence ID" value="RPF57585.1"/>
    <property type="molecule type" value="Genomic_DNA"/>
</dbReference>